<feature type="transmembrane region" description="Helical" evidence="8">
    <location>
        <begin position="1184"/>
        <end position="1202"/>
    </location>
</feature>
<keyword evidence="4" id="KW-0106">Calcium</keyword>
<evidence type="ECO:0000256" key="2">
    <source>
        <dbReference type="ARBA" id="ARBA00022692"/>
    </source>
</evidence>
<evidence type="ECO:0000256" key="4">
    <source>
        <dbReference type="ARBA" id="ARBA00022837"/>
    </source>
</evidence>
<dbReference type="GO" id="GO:0009451">
    <property type="term" value="P:RNA modification"/>
    <property type="evidence" value="ECO:0007669"/>
    <property type="project" value="InterPro"/>
</dbReference>
<keyword evidence="11" id="KW-1185">Reference proteome</keyword>
<feature type="repeat" description="PPR" evidence="7">
    <location>
        <begin position="255"/>
        <end position="285"/>
    </location>
</feature>
<dbReference type="InterPro" id="IPR011990">
    <property type="entry name" value="TPR-like_helical_dom_sf"/>
</dbReference>
<evidence type="ECO:0000256" key="3">
    <source>
        <dbReference type="ARBA" id="ARBA00022737"/>
    </source>
</evidence>
<keyword evidence="6 8" id="KW-0472">Membrane</keyword>
<evidence type="ECO:0000259" key="9">
    <source>
        <dbReference type="PROSITE" id="PS50222"/>
    </source>
</evidence>
<dbReference type="SUPFAM" id="SSF81901">
    <property type="entry name" value="HCP-like"/>
    <property type="match status" value="1"/>
</dbReference>
<accession>A0A2Z7BVI3</accession>
<gene>
    <name evidence="10" type="ORF">F511_36511</name>
</gene>
<dbReference type="GO" id="GO:0016020">
    <property type="term" value="C:membrane"/>
    <property type="evidence" value="ECO:0007669"/>
    <property type="project" value="UniProtKB-SubCell"/>
</dbReference>
<organism evidence="10 11">
    <name type="scientific">Dorcoceras hygrometricum</name>
    <dbReference type="NCBI Taxonomy" id="472368"/>
    <lineage>
        <taxon>Eukaryota</taxon>
        <taxon>Viridiplantae</taxon>
        <taxon>Streptophyta</taxon>
        <taxon>Embryophyta</taxon>
        <taxon>Tracheophyta</taxon>
        <taxon>Spermatophyta</taxon>
        <taxon>Magnoliopsida</taxon>
        <taxon>eudicotyledons</taxon>
        <taxon>Gunneridae</taxon>
        <taxon>Pentapetalae</taxon>
        <taxon>asterids</taxon>
        <taxon>lamiids</taxon>
        <taxon>Lamiales</taxon>
        <taxon>Gesneriaceae</taxon>
        <taxon>Didymocarpoideae</taxon>
        <taxon>Trichosporeae</taxon>
        <taxon>Loxocarpinae</taxon>
        <taxon>Dorcoceras</taxon>
    </lineage>
</organism>
<comment type="subcellular location">
    <subcellularLocation>
        <location evidence="1">Membrane</location>
        <topology evidence="1">Multi-pass membrane protein</topology>
    </subcellularLocation>
</comment>
<feature type="repeat" description="PPR" evidence="7">
    <location>
        <begin position="319"/>
        <end position="353"/>
    </location>
</feature>
<feature type="domain" description="EF-hand" evidence="9">
    <location>
        <begin position="956"/>
        <end position="991"/>
    </location>
</feature>
<dbReference type="PROSITE" id="PS00018">
    <property type="entry name" value="EF_HAND_1"/>
    <property type="match status" value="3"/>
</dbReference>
<evidence type="ECO:0000256" key="5">
    <source>
        <dbReference type="ARBA" id="ARBA00022989"/>
    </source>
</evidence>
<evidence type="ECO:0000313" key="11">
    <source>
        <dbReference type="Proteomes" id="UP000250235"/>
    </source>
</evidence>
<dbReference type="PROSITE" id="PS51375">
    <property type="entry name" value="PPR"/>
    <property type="match status" value="5"/>
</dbReference>
<dbReference type="InterPro" id="IPR011992">
    <property type="entry name" value="EF-hand-dom_pair"/>
</dbReference>
<feature type="repeat" description="PPR" evidence="7">
    <location>
        <begin position="288"/>
        <end position="318"/>
    </location>
</feature>
<dbReference type="GO" id="GO:0055085">
    <property type="term" value="P:transmembrane transport"/>
    <property type="evidence" value="ECO:0007669"/>
    <property type="project" value="InterPro"/>
</dbReference>
<feature type="repeat" description="PPR" evidence="7">
    <location>
        <begin position="487"/>
        <end position="521"/>
    </location>
</feature>
<dbReference type="InterPro" id="IPR046960">
    <property type="entry name" value="PPR_At4g14850-like_plant"/>
</dbReference>
<dbReference type="Pfam" id="PF12854">
    <property type="entry name" value="PPR_1"/>
    <property type="match status" value="1"/>
</dbReference>
<keyword evidence="3" id="KW-0677">Repeat</keyword>
<evidence type="ECO:0000256" key="6">
    <source>
        <dbReference type="ARBA" id="ARBA00023136"/>
    </source>
</evidence>
<dbReference type="CDD" id="cd00051">
    <property type="entry name" value="EFh"/>
    <property type="match status" value="1"/>
</dbReference>
<feature type="transmembrane region" description="Helical" evidence="8">
    <location>
        <begin position="762"/>
        <end position="783"/>
    </location>
</feature>
<dbReference type="SMART" id="SM00054">
    <property type="entry name" value="EFh"/>
    <property type="match status" value="3"/>
</dbReference>
<reference evidence="10 11" key="1">
    <citation type="journal article" date="2015" name="Proc. Natl. Acad. Sci. U.S.A.">
        <title>The resurrection genome of Boea hygrometrica: A blueprint for survival of dehydration.</title>
        <authorList>
            <person name="Xiao L."/>
            <person name="Yang G."/>
            <person name="Zhang L."/>
            <person name="Yang X."/>
            <person name="Zhao S."/>
            <person name="Ji Z."/>
            <person name="Zhou Q."/>
            <person name="Hu M."/>
            <person name="Wang Y."/>
            <person name="Chen M."/>
            <person name="Xu Y."/>
            <person name="Jin H."/>
            <person name="Xiao X."/>
            <person name="Hu G."/>
            <person name="Bao F."/>
            <person name="Hu Y."/>
            <person name="Wan P."/>
            <person name="Li L."/>
            <person name="Deng X."/>
            <person name="Kuang T."/>
            <person name="Xiang C."/>
            <person name="Zhu J.K."/>
            <person name="Oliver M.J."/>
            <person name="He Y."/>
        </authorList>
    </citation>
    <scope>NUCLEOTIDE SEQUENCE [LARGE SCALE GENOMIC DNA]</scope>
    <source>
        <strain evidence="11">cv. XS01</strain>
    </source>
</reference>
<feature type="repeat" description="PPR" evidence="7">
    <location>
        <begin position="452"/>
        <end position="486"/>
    </location>
</feature>
<sequence>MKNMVGACMDNVLAYVLDKAKRLKAVFRCFGQLGQMLAGLKHAGRLEKPCSDTRRRLLAKSNRFDFKNNTMSEVRSQTSWLWSSKERICLSLLQMKTLGKSNLHQIQAFMLRNSLETNLNLVTKLIITLSSVVPHCGILHARQVFGRMPCKADVFLCNTMMKSHLISRQFLEAISLYVSLRKNEGFVPDNYTFSTLAKCCGLNFLMWEGMEVHAHVVKYGFKSNLYVATALIDMYGKLGQIGFARKIFDRMTERSSVSWTALTSGYVKAGDMGNAKALFDSMPKNDKDAAAYNVLIDGYVKLGDMVSAKMLFDAMPEKNVVSWTTIIDGYCRKGNIGQARQFFDEMPERNLCSWNAMIGGYCQNKQSHEALILFQELLAQKIFEPDDVTVVSVLPAIADLGAFDMGNWVYKFVKRKKLDASASVSAALVDMYAKCGEIEKAKQVFDNLLGRGVCSWNALINGLALNGRSKEALETFVNMKRKGFKPDEITMLGVLSACNHGGLVEEGKRWFYEMEKFKLSPRVEHYGCMVDLLGRAGCLDEAERLINNMPYETNGVILSSFLFACGYAKDVIRAERVVKKVINMEPLCDGNYIMLRNLYAAEKRWRDVEQIKYLMLIHGAKKEVGYSEIEIEGQVLEFIAGDMVHQHLEVGMLCRDSDVPCLASRMRARSGGISRPVPSEPISDGVDEYERINPYNVIEMRGSTAMHADDEKCEQMYGFLPCSTTVWGHLFLILVYEYLLFHAESYVGSGGERIFKILGPGVFGASVFQIIGSLPEALILLASGLSSSDELAGEFVLTGVGLLAGSTILLLTLVWGTCILLSSQYFGKHLQSHPLDSRFYNPLERLLISQWPGHGVITDLATSFTSRIMLLSVIPLVIILIPTAFRCLSMANEYRVVCCSKIILTILFVSRIEQFFQPWIQRRRLLYIKHEHLVVDILKHLQNQTMGKLLTDNGSPNVLTIRRLFEERDHNGDKTISFSELKEFLQEIKFRRVEADKESTTAEIMQEFDVDNDQKISMDEFVKGMTKWLDDTKDTMNKRYHSVKSLKDLYKVLKPWVQKKREEREIMKRLVPDILEHLQGSVYGSLLTEDGSPDILAMKSDRYPGGTLPGDADFAASKIMEELDINGDQLINEEEFVMGLSKWLNPTHNQHRDSEKSEDDSYQKTWEQTDKLIEGKFIDKSPIAWMKAIFLLVLGIVMLGVLAEPLIHSVRGFSEATSLPSFYVAFVLVPLATNARIAVSAISEARIKKLHTISLTLSEIYGTVLMNNLLGLAVLLSLIYFRGMAWNFSAEVLMVLFVSVIVGCLSSFSIIFPVWTSLLAYLLYPLSLVIVYSLGDFSWFS</sequence>
<dbReference type="OrthoDB" id="185373at2759"/>
<dbReference type="Pfam" id="PF13041">
    <property type="entry name" value="PPR_2"/>
    <property type="match status" value="1"/>
</dbReference>
<dbReference type="PANTHER" id="PTHR47926">
    <property type="entry name" value="PENTATRICOPEPTIDE REPEAT-CONTAINING PROTEIN"/>
    <property type="match status" value="1"/>
</dbReference>
<name>A0A2Z7BVI3_9LAMI</name>
<dbReference type="Pfam" id="PF20431">
    <property type="entry name" value="E_motif"/>
    <property type="match status" value="1"/>
</dbReference>
<dbReference type="EMBL" id="KV001989">
    <property type="protein sequence ID" value="KZV38276.1"/>
    <property type="molecule type" value="Genomic_DNA"/>
</dbReference>
<feature type="transmembrane region" description="Helical" evidence="8">
    <location>
        <begin position="1322"/>
        <end position="1340"/>
    </location>
</feature>
<dbReference type="GO" id="GO:0003723">
    <property type="term" value="F:RNA binding"/>
    <property type="evidence" value="ECO:0007669"/>
    <property type="project" value="InterPro"/>
</dbReference>
<dbReference type="NCBIfam" id="TIGR00756">
    <property type="entry name" value="PPR"/>
    <property type="match status" value="5"/>
</dbReference>
<dbReference type="SUPFAM" id="SSF47473">
    <property type="entry name" value="EF-hand"/>
    <property type="match status" value="2"/>
</dbReference>
<evidence type="ECO:0000256" key="7">
    <source>
        <dbReference type="PROSITE-ProRule" id="PRU00708"/>
    </source>
</evidence>
<keyword evidence="5 8" id="KW-1133">Transmembrane helix</keyword>
<dbReference type="Gene3D" id="1.10.238.10">
    <property type="entry name" value="EF-hand"/>
    <property type="match status" value="2"/>
</dbReference>
<feature type="transmembrane region" description="Helical" evidence="8">
    <location>
        <begin position="1222"/>
        <end position="1239"/>
    </location>
</feature>
<dbReference type="PROSITE" id="PS50222">
    <property type="entry name" value="EF_HAND_2"/>
    <property type="match status" value="3"/>
</dbReference>
<dbReference type="Gene3D" id="1.25.40.10">
    <property type="entry name" value="Tetratricopeptide repeat domain"/>
    <property type="match status" value="4"/>
</dbReference>
<dbReference type="FunFam" id="1.25.40.10:FF:000364">
    <property type="entry name" value="Pentatricopeptide repeat (PPR-like) superfamily protein"/>
    <property type="match status" value="1"/>
</dbReference>
<keyword evidence="2 8" id="KW-0812">Transmembrane</keyword>
<evidence type="ECO:0000256" key="8">
    <source>
        <dbReference type="SAM" id="Phobius"/>
    </source>
</evidence>
<dbReference type="GO" id="GO:0005509">
    <property type="term" value="F:calcium ion binding"/>
    <property type="evidence" value="ECO:0007669"/>
    <property type="project" value="InterPro"/>
</dbReference>
<proteinExistence type="predicted"/>
<dbReference type="InterPro" id="IPR004837">
    <property type="entry name" value="NaCa_Exmemb"/>
</dbReference>
<evidence type="ECO:0000256" key="1">
    <source>
        <dbReference type="ARBA" id="ARBA00004141"/>
    </source>
</evidence>
<dbReference type="Pfam" id="PF01535">
    <property type="entry name" value="PPR"/>
    <property type="match status" value="4"/>
</dbReference>
<dbReference type="InterPro" id="IPR046848">
    <property type="entry name" value="E_motif"/>
</dbReference>
<evidence type="ECO:0000313" key="10">
    <source>
        <dbReference type="EMBL" id="KZV38276.1"/>
    </source>
</evidence>
<feature type="transmembrane region" description="Helical" evidence="8">
    <location>
        <begin position="1260"/>
        <end position="1281"/>
    </location>
</feature>
<feature type="domain" description="EF-hand" evidence="9">
    <location>
        <begin position="1111"/>
        <end position="1146"/>
    </location>
</feature>
<feature type="transmembrane region" description="Helical" evidence="8">
    <location>
        <begin position="795"/>
        <end position="821"/>
    </location>
</feature>
<feature type="transmembrane region" description="Helical" evidence="8">
    <location>
        <begin position="1293"/>
        <end position="1315"/>
    </location>
</feature>
<dbReference type="PANTHER" id="PTHR47926:SF437">
    <property type="entry name" value="PENTACOTRIPEPTIDE-REPEAT REGION OF PRORP DOMAIN-CONTAINING PROTEIN"/>
    <property type="match status" value="1"/>
</dbReference>
<feature type="domain" description="EF-hand" evidence="9">
    <location>
        <begin position="996"/>
        <end position="1031"/>
    </location>
</feature>
<dbReference type="Pfam" id="PF13499">
    <property type="entry name" value="EF-hand_7"/>
    <property type="match status" value="1"/>
</dbReference>
<dbReference type="InterPro" id="IPR002885">
    <property type="entry name" value="PPR_rpt"/>
</dbReference>
<dbReference type="InterPro" id="IPR002048">
    <property type="entry name" value="EF_hand_dom"/>
</dbReference>
<dbReference type="InterPro" id="IPR018247">
    <property type="entry name" value="EF_Hand_1_Ca_BS"/>
</dbReference>
<dbReference type="FunFam" id="1.25.40.10:FF:000184">
    <property type="entry name" value="Pentatricopeptide repeat-containing protein, chloroplastic"/>
    <property type="match status" value="1"/>
</dbReference>
<dbReference type="Pfam" id="PF01699">
    <property type="entry name" value="Na_Ca_ex"/>
    <property type="match status" value="1"/>
</dbReference>
<protein>
    <submittedName>
        <fullName evidence="10">Pentatricopeptide repeat-containing protein-like</fullName>
    </submittedName>
</protein>
<feature type="transmembrane region" description="Helical" evidence="8">
    <location>
        <begin position="868"/>
        <end position="888"/>
    </location>
</feature>
<dbReference type="Proteomes" id="UP000250235">
    <property type="component" value="Unassembled WGS sequence"/>
</dbReference>